<protein>
    <submittedName>
        <fullName evidence="5">Hydrogenase maturation protease</fullName>
    </submittedName>
</protein>
<dbReference type="NCBIfam" id="TIGR00072">
    <property type="entry name" value="hydrog_prot"/>
    <property type="match status" value="1"/>
</dbReference>
<dbReference type="Gene3D" id="3.40.50.1450">
    <property type="entry name" value="HybD-like"/>
    <property type="match status" value="1"/>
</dbReference>
<keyword evidence="4" id="KW-0378">Hydrolase</keyword>
<dbReference type="PANTHER" id="PTHR30302">
    <property type="entry name" value="HYDROGENASE 1 MATURATION PROTEASE"/>
    <property type="match status" value="1"/>
</dbReference>
<keyword evidence="2 5" id="KW-0645">Protease</keyword>
<evidence type="ECO:0000256" key="4">
    <source>
        <dbReference type="ARBA" id="ARBA00022801"/>
    </source>
</evidence>
<comment type="similarity">
    <text evidence="1">Belongs to the peptidase A31 family.</text>
</comment>
<name>A0A831W9Q1_9GAMM</name>
<dbReference type="Proteomes" id="UP000886339">
    <property type="component" value="Unassembled WGS sequence"/>
</dbReference>
<dbReference type="GO" id="GO:0016485">
    <property type="term" value="P:protein processing"/>
    <property type="evidence" value="ECO:0007669"/>
    <property type="project" value="TreeGrafter"/>
</dbReference>
<evidence type="ECO:0000313" key="5">
    <source>
        <dbReference type="EMBL" id="HEC05702.1"/>
    </source>
</evidence>
<dbReference type="PANTHER" id="PTHR30302:SF1">
    <property type="entry name" value="HYDROGENASE 2 MATURATION PROTEASE"/>
    <property type="match status" value="1"/>
</dbReference>
<sequence>MQTTLILGIGNTLLKDEGIGVHVLNFLRHNHPQDENVTFMDGGTLSLTLAADIEEHDQLIVIDAARLGGQAGAVHCMEAEAMDDFLGASRRSVHEVGLLDLIDIARLTGSLPVRRALVGIQPQIMDWGEEPSPAVRAAIPAAARHVLELLERWHHSTSDLNGVLP</sequence>
<evidence type="ECO:0000256" key="2">
    <source>
        <dbReference type="ARBA" id="ARBA00022670"/>
    </source>
</evidence>
<evidence type="ECO:0000256" key="1">
    <source>
        <dbReference type="ARBA" id="ARBA00006814"/>
    </source>
</evidence>
<dbReference type="GO" id="GO:0008047">
    <property type="term" value="F:enzyme activator activity"/>
    <property type="evidence" value="ECO:0007669"/>
    <property type="project" value="InterPro"/>
</dbReference>
<dbReference type="InterPro" id="IPR000671">
    <property type="entry name" value="Peptidase_A31"/>
</dbReference>
<dbReference type="GO" id="GO:0004190">
    <property type="term" value="F:aspartic-type endopeptidase activity"/>
    <property type="evidence" value="ECO:0007669"/>
    <property type="project" value="UniProtKB-KW"/>
</dbReference>
<dbReference type="PRINTS" id="PR00446">
    <property type="entry name" value="HYDRGNUPTAKE"/>
</dbReference>
<dbReference type="CDD" id="cd06062">
    <property type="entry name" value="H2MP_MemB-H2up"/>
    <property type="match status" value="1"/>
</dbReference>
<comment type="caution">
    <text evidence="5">The sequence shown here is derived from an EMBL/GenBank/DDBJ whole genome shotgun (WGS) entry which is preliminary data.</text>
</comment>
<dbReference type="EMBL" id="DRLF01000099">
    <property type="protein sequence ID" value="HEC05702.1"/>
    <property type="molecule type" value="Genomic_DNA"/>
</dbReference>
<dbReference type="SUPFAM" id="SSF53163">
    <property type="entry name" value="HybD-like"/>
    <property type="match status" value="1"/>
</dbReference>
<proteinExistence type="inferred from homology"/>
<dbReference type="Pfam" id="PF01750">
    <property type="entry name" value="HycI"/>
    <property type="match status" value="1"/>
</dbReference>
<dbReference type="InterPro" id="IPR023430">
    <property type="entry name" value="Pept_HybD-like_dom_sf"/>
</dbReference>
<keyword evidence="3" id="KW-0064">Aspartyl protease</keyword>
<organism evidence="5">
    <name type="scientific">Thiolapillus brandeum</name>
    <dbReference type="NCBI Taxonomy" id="1076588"/>
    <lineage>
        <taxon>Bacteria</taxon>
        <taxon>Pseudomonadati</taxon>
        <taxon>Pseudomonadota</taxon>
        <taxon>Gammaproteobacteria</taxon>
        <taxon>Chromatiales</taxon>
        <taxon>Sedimenticolaceae</taxon>
        <taxon>Thiolapillus</taxon>
    </lineage>
</organism>
<evidence type="ECO:0000256" key="3">
    <source>
        <dbReference type="ARBA" id="ARBA00022750"/>
    </source>
</evidence>
<gene>
    <name evidence="5" type="ORF">ENJ12_02540</name>
</gene>
<reference evidence="5" key="1">
    <citation type="journal article" date="2020" name="mSystems">
        <title>Genome- and Community-Level Interaction Insights into Carbon Utilization and Element Cycling Functions of Hydrothermarchaeota in Hydrothermal Sediment.</title>
        <authorList>
            <person name="Zhou Z."/>
            <person name="Liu Y."/>
            <person name="Xu W."/>
            <person name="Pan J."/>
            <person name="Luo Z.H."/>
            <person name="Li M."/>
        </authorList>
    </citation>
    <scope>NUCLEOTIDE SEQUENCE [LARGE SCALE GENOMIC DNA]</scope>
    <source>
        <strain evidence="5">HyVt-458</strain>
    </source>
</reference>
<accession>A0A831W9Q1</accession>
<dbReference type="AlphaFoldDB" id="A0A831W9Q1"/>